<gene>
    <name evidence="2" type="ORF">M6B22_17445</name>
</gene>
<evidence type="ECO:0000313" key="3">
    <source>
        <dbReference type="Proteomes" id="UP001164693"/>
    </source>
</evidence>
<dbReference type="EMBL" id="CP097463">
    <property type="protein sequence ID" value="WAX56304.1"/>
    <property type="molecule type" value="Genomic_DNA"/>
</dbReference>
<proteinExistence type="predicted"/>
<feature type="domain" description="SnoaL-like" evidence="1">
    <location>
        <begin position="7"/>
        <end position="133"/>
    </location>
</feature>
<accession>A0ABY7JUU2</accession>
<dbReference type="Proteomes" id="UP001164693">
    <property type="component" value="Chromosome"/>
</dbReference>
<dbReference type="RefSeq" id="WP_269442836.1">
    <property type="nucleotide sequence ID" value="NZ_CP097463.1"/>
</dbReference>
<dbReference type="SUPFAM" id="SSF54427">
    <property type="entry name" value="NTF2-like"/>
    <property type="match status" value="1"/>
</dbReference>
<evidence type="ECO:0000259" key="1">
    <source>
        <dbReference type="Pfam" id="PF13577"/>
    </source>
</evidence>
<dbReference type="Gene3D" id="3.10.450.50">
    <property type="match status" value="1"/>
</dbReference>
<dbReference type="CDD" id="cd00531">
    <property type="entry name" value="NTF2_like"/>
    <property type="match status" value="1"/>
</dbReference>
<dbReference type="InterPro" id="IPR032710">
    <property type="entry name" value="NTF2-like_dom_sf"/>
</dbReference>
<name>A0ABY7JUU2_9ACTN</name>
<protein>
    <submittedName>
        <fullName evidence="2">Nuclear transport factor 2 family protein</fullName>
    </submittedName>
</protein>
<keyword evidence="3" id="KW-1185">Reference proteome</keyword>
<organism evidence="2 3">
    <name type="scientific">Jatrophihabitans cynanchi</name>
    <dbReference type="NCBI Taxonomy" id="2944128"/>
    <lineage>
        <taxon>Bacteria</taxon>
        <taxon>Bacillati</taxon>
        <taxon>Actinomycetota</taxon>
        <taxon>Actinomycetes</taxon>
        <taxon>Jatrophihabitantales</taxon>
        <taxon>Jatrophihabitantaceae</taxon>
        <taxon>Jatrophihabitans</taxon>
    </lineage>
</organism>
<reference evidence="2" key="1">
    <citation type="submission" date="2022-05" db="EMBL/GenBank/DDBJ databases">
        <title>Jatrophihabitans sp. SB3-54 whole genome sequence.</title>
        <authorList>
            <person name="Suh M.K."/>
            <person name="Eom M.K."/>
            <person name="Kim J.S."/>
            <person name="Kim H.S."/>
            <person name="Do H.E."/>
            <person name="Shin Y.K."/>
            <person name="Lee J.-S."/>
        </authorList>
    </citation>
    <scope>NUCLEOTIDE SEQUENCE</scope>
    <source>
        <strain evidence="2">SB3-54</strain>
    </source>
</reference>
<dbReference type="InterPro" id="IPR037401">
    <property type="entry name" value="SnoaL-like"/>
</dbReference>
<evidence type="ECO:0000313" key="2">
    <source>
        <dbReference type="EMBL" id="WAX56304.1"/>
    </source>
</evidence>
<sequence length="183" mass="20186">MNSRLATLEAREAIRALPPRYADAYARLDLDALAALYLPDVPLRPAADGTAETGRAALRDHFERATRGATPGRGLATVILHTDNHVIDVTGPDAATGSVYCHVEVHRRDGSGYQQAVVYTDRYARHEGAWYFATQRKHDLLYGAAPLTRPNALPPANWPASQTGRGTLPDAWPSWREFWAEAR</sequence>
<dbReference type="Pfam" id="PF13577">
    <property type="entry name" value="SnoaL_4"/>
    <property type="match status" value="1"/>
</dbReference>